<feature type="region of interest" description="Disordered" evidence="1">
    <location>
        <begin position="212"/>
        <end position="273"/>
    </location>
</feature>
<dbReference type="CDD" id="cd20746">
    <property type="entry name" value="FIX_Ntox15_NUC_DUF4112_RhsA-like"/>
    <property type="match status" value="1"/>
</dbReference>
<evidence type="ECO:0000256" key="1">
    <source>
        <dbReference type="SAM" id="MobiDB-lite"/>
    </source>
</evidence>
<name>A0A0J6IK73_9PSED</name>
<dbReference type="OrthoDB" id="6789252at2"/>
<proteinExistence type="predicted"/>
<sequence>MSAPSSAPALSRQVRQADETAGQWLLGLLDGKGNTPSHAIVTAVLGCVPVVGQLFDLRDLIRCIITLTASPTSISSWVELLITLIGCIPGFGDAFKAAFKLARSGQNANRVFDAMRTYTRVNPRAAIQSMDWSKVEREALQMLNSILDNLISALDGWLVKLVAGRNQANELIKGLTNLKNQASPMLKKAIGELKKTVNGLLSQPQVLSTAQVSGVQRSLPTPPAAARTSSSPATASNKTPSSPAVDNTGKNPASRSQTPTVHQIRQSKRKRWATGVPAEHIVEYYVKSARPACRKINDNGRLTEEWESSKKKGGTPHRQSAVSSQGLDHLWFGQHRGRPYTVGETKGSIWAQFSFLAAMSEGDRKAVEGTRADTAKVLDNKQPYNPDTAMSKDSSSNTYATIDNEKALSDPDKQTGTLSSTKNKGRQMSHLWIKQSLISETTIPSSHKMKLLTAIREAEESLSRISCYNREIFMVTGKQYEIHDRSKGARHKIQLPIVTIPDHILET</sequence>
<feature type="compositionally biased region" description="Basic and acidic residues" evidence="1">
    <location>
        <begin position="403"/>
        <end position="413"/>
    </location>
</feature>
<feature type="region of interest" description="Disordered" evidence="1">
    <location>
        <begin position="402"/>
        <end position="425"/>
    </location>
</feature>
<feature type="compositionally biased region" description="Low complexity" evidence="1">
    <location>
        <begin position="224"/>
        <end position="236"/>
    </location>
</feature>
<organism evidence="2 3">
    <name type="scientific">Pseudomonas weihenstephanensis</name>
    <dbReference type="NCBI Taxonomy" id="1608994"/>
    <lineage>
        <taxon>Bacteria</taxon>
        <taxon>Pseudomonadati</taxon>
        <taxon>Pseudomonadota</taxon>
        <taxon>Gammaproteobacteria</taxon>
        <taxon>Pseudomonadales</taxon>
        <taxon>Pseudomonadaceae</taxon>
        <taxon>Pseudomonas</taxon>
    </lineage>
</organism>
<reference evidence="2 3" key="1">
    <citation type="submission" date="2015-02" db="EMBL/GenBank/DDBJ databases">
        <title>Pseudomonas helleri sp. nov. and Pseudomonas weihenstephanensis sp. nov., isolated from raw cows milk.</title>
        <authorList>
            <person name="von Neubeck M."/>
            <person name="Huptas C."/>
            <person name="Wenning M."/>
            <person name="Scherer S."/>
        </authorList>
    </citation>
    <scope>NUCLEOTIDE SEQUENCE [LARGE SCALE GENOMIC DNA]</scope>
    <source>
        <strain evidence="2 3">DSM 29166</strain>
    </source>
</reference>
<dbReference type="AlphaFoldDB" id="A0A0J6IK73"/>
<evidence type="ECO:0000313" key="3">
    <source>
        <dbReference type="Proteomes" id="UP000036325"/>
    </source>
</evidence>
<dbReference type="RefSeq" id="WP_048365500.1">
    <property type="nucleotide sequence ID" value="NZ_JYLF01000007.1"/>
</dbReference>
<dbReference type="EMBL" id="JYLF01000007">
    <property type="protein sequence ID" value="KMN12723.1"/>
    <property type="molecule type" value="Genomic_DNA"/>
</dbReference>
<comment type="caution">
    <text evidence="2">The sequence shown here is derived from an EMBL/GenBank/DDBJ whole genome shotgun (WGS) entry which is preliminary data.</text>
</comment>
<dbReference type="Proteomes" id="UP000036325">
    <property type="component" value="Unassembled WGS sequence"/>
</dbReference>
<feature type="compositionally biased region" description="Polar residues" evidence="1">
    <location>
        <begin position="237"/>
        <end position="264"/>
    </location>
</feature>
<protein>
    <submittedName>
        <fullName evidence="2">Uncharacterized protein</fullName>
    </submittedName>
</protein>
<dbReference type="InterPro" id="IPR049802">
    <property type="entry name" value="RhsC-like_FIX"/>
</dbReference>
<evidence type="ECO:0000313" key="2">
    <source>
        <dbReference type="EMBL" id="KMN12723.1"/>
    </source>
</evidence>
<gene>
    <name evidence="2" type="ORF">TU86_17135</name>
</gene>
<feature type="region of interest" description="Disordered" evidence="1">
    <location>
        <begin position="304"/>
        <end position="324"/>
    </location>
</feature>
<dbReference type="PATRIC" id="fig|1608994.3.peg.4114"/>
<accession>A0A0J6IK73</accession>